<reference evidence="1 2" key="1">
    <citation type="submission" date="2018-11" db="EMBL/GenBank/DDBJ databases">
        <authorList>
            <consortium name="Pathogen Informatics"/>
        </authorList>
    </citation>
    <scope>NUCLEOTIDE SEQUENCE [LARGE SCALE GENOMIC DNA]</scope>
    <source>
        <strain>Denwood</strain>
        <strain evidence="2">Zambia</strain>
    </source>
</reference>
<gene>
    <name evidence="1" type="ORF">SMTD_LOCUS9426</name>
</gene>
<dbReference type="EMBL" id="UZAL01029696">
    <property type="protein sequence ID" value="VDP49822.1"/>
    <property type="molecule type" value="Genomic_DNA"/>
</dbReference>
<organism evidence="1 2">
    <name type="scientific">Schistosoma mattheei</name>
    <dbReference type="NCBI Taxonomy" id="31246"/>
    <lineage>
        <taxon>Eukaryota</taxon>
        <taxon>Metazoa</taxon>
        <taxon>Spiralia</taxon>
        <taxon>Lophotrochozoa</taxon>
        <taxon>Platyhelminthes</taxon>
        <taxon>Trematoda</taxon>
        <taxon>Digenea</taxon>
        <taxon>Strigeidida</taxon>
        <taxon>Schistosomatoidea</taxon>
        <taxon>Schistosomatidae</taxon>
        <taxon>Schistosoma</taxon>
    </lineage>
</organism>
<sequence>MKCPNSSLKLFCVFIEYLFIKLTCCEIDFWFKCVIKMSGNPIFK</sequence>
<dbReference type="Proteomes" id="UP000269396">
    <property type="component" value="Unassembled WGS sequence"/>
</dbReference>
<keyword evidence="2" id="KW-1185">Reference proteome</keyword>
<evidence type="ECO:0000313" key="2">
    <source>
        <dbReference type="Proteomes" id="UP000269396"/>
    </source>
</evidence>
<protein>
    <submittedName>
        <fullName evidence="1">Uncharacterized protein</fullName>
    </submittedName>
</protein>
<proteinExistence type="predicted"/>
<accession>A0A3P8DEN1</accession>
<evidence type="ECO:0000313" key="1">
    <source>
        <dbReference type="EMBL" id="VDP49822.1"/>
    </source>
</evidence>
<name>A0A3P8DEN1_9TREM</name>
<dbReference type="AlphaFoldDB" id="A0A3P8DEN1"/>